<organism evidence="3 4">
    <name type="scientific">Durusdinium trenchii</name>
    <dbReference type="NCBI Taxonomy" id="1381693"/>
    <lineage>
        <taxon>Eukaryota</taxon>
        <taxon>Sar</taxon>
        <taxon>Alveolata</taxon>
        <taxon>Dinophyceae</taxon>
        <taxon>Suessiales</taxon>
        <taxon>Symbiodiniaceae</taxon>
        <taxon>Durusdinium</taxon>
    </lineage>
</organism>
<feature type="coiled-coil region" evidence="1">
    <location>
        <begin position="306"/>
        <end position="333"/>
    </location>
</feature>
<comment type="caution">
    <text evidence="3">The sequence shown here is derived from an EMBL/GenBank/DDBJ whole genome shotgun (WGS) entry which is preliminary data.</text>
</comment>
<reference evidence="3 4" key="1">
    <citation type="submission" date="2024-02" db="EMBL/GenBank/DDBJ databases">
        <authorList>
            <person name="Chen Y."/>
            <person name="Shah S."/>
            <person name="Dougan E. K."/>
            <person name="Thang M."/>
            <person name="Chan C."/>
        </authorList>
    </citation>
    <scope>NUCLEOTIDE SEQUENCE [LARGE SCALE GENOMIC DNA]</scope>
</reference>
<keyword evidence="1" id="KW-0175">Coiled coil</keyword>
<dbReference type="Proteomes" id="UP001642464">
    <property type="component" value="Unassembled WGS sequence"/>
</dbReference>
<evidence type="ECO:0000256" key="1">
    <source>
        <dbReference type="SAM" id="Coils"/>
    </source>
</evidence>
<name>A0ABP0IAC9_9DINO</name>
<gene>
    <name evidence="3" type="ORF">SCF082_LOCUS5853</name>
</gene>
<evidence type="ECO:0000256" key="2">
    <source>
        <dbReference type="SAM" id="MobiDB-lite"/>
    </source>
</evidence>
<dbReference type="EMBL" id="CAXAMM010003213">
    <property type="protein sequence ID" value="CAK8998957.1"/>
    <property type="molecule type" value="Genomic_DNA"/>
</dbReference>
<keyword evidence="4" id="KW-1185">Reference proteome</keyword>
<feature type="region of interest" description="Disordered" evidence="2">
    <location>
        <begin position="138"/>
        <end position="176"/>
    </location>
</feature>
<feature type="compositionally biased region" description="Low complexity" evidence="2">
    <location>
        <begin position="154"/>
        <end position="171"/>
    </location>
</feature>
<evidence type="ECO:0000313" key="4">
    <source>
        <dbReference type="Proteomes" id="UP001642464"/>
    </source>
</evidence>
<protein>
    <submittedName>
        <fullName evidence="3">Uncharacterized protein</fullName>
    </submittedName>
</protein>
<feature type="compositionally biased region" description="Basic and acidic residues" evidence="2">
    <location>
        <begin position="138"/>
        <end position="152"/>
    </location>
</feature>
<proteinExistence type="predicted"/>
<sequence>MLEGWLAQTISLLRFSCAPLPDIMGKRAAQSAAAQQAKVAKVEEKPVDPFVQELTPMLQHLEKAELTESSIEMLRSVAPFCLKAAQEARHAFQQSMVDSIETTLKGIQAKHEGSVTEAENSLADLTAKQEQQDLRLKEATEHAEQSRTEFESKAQTQTALEAETTQASEALKGAQDREEELAREKAATLKEQEAFEKFMVTFEAVKNGTFAGKEWRERNKAIDETLKVLAELCDASLKASLPTALRTKPAERGRFSLKAINFCEVALAGRGEKMKEKIGSFDAEAANRAQKSAEAKEAFDAIDAKLTGAKAETATAKEQLDSLMKQKTGIEEEIKVGPGLRQKCQETLEKAQAELLHSQGILGKFDEMKNRTLPEEKAEAAATS</sequence>
<accession>A0ABP0IAC9</accession>
<evidence type="ECO:0000313" key="3">
    <source>
        <dbReference type="EMBL" id="CAK8998957.1"/>
    </source>
</evidence>